<comment type="caution">
    <text evidence="3">The sequence shown here is derived from an EMBL/GenBank/DDBJ whole genome shotgun (WGS) entry which is preliminary data.</text>
</comment>
<keyword evidence="4" id="KW-1185">Reference proteome</keyword>
<keyword evidence="3" id="KW-0808">Transferase</keyword>
<feature type="transmembrane region" description="Helical" evidence="1">
    <location>
        <begin position="21"/>
        <end position="45"/>
    </location>
</feature>
<keyword evidence="1" id="KW-0472">Membrane</keyword>
<evidence type="ECO:0000313" key="3">
    <source>
        <dbReference type="EMBL" id="GAC16425.1"/>
    </source>
</evidence>
<dbReference type="InterPro" id="IPR036890">
    <property type="entry name" value="HATPase_C_sf"/>
</dbReference>
<dbReference type="Pfam" id="PF06580">
    <property type="entry name" value="His_kinase"/>
    <property type="match status" value="1"/>
</dbReference>
<keyword evidence="1" id="KW-1133">Transmembrane helix</keyword>
<reference evidence="3 4" key="1">
    <citation type="journal article" date="2017" name="Antonie Van Leeuwenhoek">
        <title>Rhizobium rhizosphaerae sp. nov., a novel species isolated from rice rhizosphere.</title>
        <authorList>
            <person name="Zhao J.J."/>
            <person name="Zhang J."/>
            <person name="Zhang R.J."/>
            <person name="Zhang C.W."/>
            <person name="Yin H.Q."/>
            <person name="Zhang X.X."/>
        </authorList>
    </citation>
    <scope>NUCLEOTIDE SEQUENCE [LARGE SCALE GENOMIC DNA]</scope>
    <source>
        <strain evidence="3 4">E3</strain>
    </source>
</reference>
<dbReference type="SUPFAM" id="SSF55874">
    <property type="entry name" value="ATPase domain of HSP90 chaperone/DNA topoisomerase II/histidine kinase"/>
    <property type="match status" value="1"/>
</dbReference>
<dbReference type="Proteomes" id="UP000006334">
    <property type="component" value="Unassembled WGS sequence"/>
</dbReference>
<evidence type="ECO:0000313" key="4">
    <source>
        <dbReference type="Proteomes" id="UP000006334"/>
    </source>
</evidence>
<keyword evidence="1" id="KW-0812">Transmembrane</keyword>
<dbReference type="EMBL" id="BAEN01000070">
    <property type="protein sequence ID" value="GAC16425.1"/>
    <property type="molecule type" value="Genomic_DNA"/>
</dbReference>
<organism evidence="3 4">
    <name type="scientific">Aliiglaciecola lipolytica E3</name>
    <dbReference type="NCBI Taxonomy" id="1127673"/>
    <lineage>
        <taxon>Bacteria</taxon>
        <taxon>Pseudomonadati</taxon>
        <taxon>Pseudomonadota</taxon>
        <taxon>Gammaproteobacteria</taxon>
        <taxon>Alteromonadales</taxon>
        <taxon>Alteromonadaceae</taxon>
        <taxon>Aliiglaciecola</taxon>
    </lineage>
</organism>
<sequence length="391" mass="44738">MFERIIDLTKRFISTQPSRKFWLWQIGFWLFVSVMSFAVLTLWYGPFAWQHILHIVLQAILGLVLSLVLYWVFMHIWDKSTRSRAVLGFFAVMTVSFIWTLARVYAFVSLTGDDTEWAQFGGWHFASIFIFLCWAGLFHGIRYYDLLQTEHVILLQAESEAKEEQLKRMKAQSVARDAQLKMLRYQLNPHFLCNTLNAINSLVESNETVKAQKMTVQLSKFLRYSLDNNPDTKISLETEVNALNLYLEIEKTRFEDRLKLDFEITPEARMALLPSLLLQPIIENSMKHAIAQSESGGTIEFRADVVGARLVLQLSDTGSGAKIAKSKLKSSTGRGVGLRNTDERLKALYSNDYTMDITLLPSGGLKTIINIPCEYNLADKVESTITKERLA</sequence>
<dbReference type="STRING" id="1127673.GLIP_3814"/>
<dbReference type="EC" id="2.7.13.3" evidence="3"/>
<dbReference type="InterPro" id="IPR050640">
    <property type="entry name" value="Bact_2-comp_sensor_kinase"/>
</dbReference>
<gene>
    <name evidence="3" type="primary">yesM</name>
    <name evidence="3" type="ORF">GLIP_3814</name>
</gene>
<dbReference type="PANTHER" id="PTHR34220">
    <property type="entry name" value="SENSOR HISTIDINE KINASE YPDA"/>
    <property type="match status" value="1"/>
</dbReference>
<protein>
    <submittedName>
        <fullName evidence="3">Two-component system, sensor histidine kinase YesM</fullName>
        <ecNumber evidence="3">2.7.13.3</ecNumber>
    </submittedName>
</protein>
<evidence type="ECO:0000259" key="2">
    <source>
        <dbReference type="Pfam" id="PF06580"/>
    </source>
</evidence>
<proteinExistence type="predicted"/>
<dbReference type="PANTHER" id="PTHR34220:SF7">
    <property type="entry name" value="SENSOR HISTIDINE KINASE YPDA"/>
    <property type="match status" value="1"/>
</dbReference>
<dbReference type="eggNOG" id="COG2972">
    <property type="taxonomic scope" value="Bacteria"/>
</dbReference>
<dbReference type="AlphaFoldDB" id="K6YYZ1"/>
<feature type="transmembrane region" description="Helical" evidence="1">
    <location>
        <begin position="85"/>
        <end position="108"/>
    </location>
</feature>
<keyword evidence="3" id="KW-0418">Kinase</keyword>
<name>K6YYZ1_9ALTE</name>
<dbReference type="GO" id="GO:0016020">
    <property type="term" value="C:membrane"/>
    <property type="evidence" value="ECO:0007669"/>
    <property type="project" value="InterPro"/>
</dbReference>
<dbReference type="InterPro" id="IPR010559">
    <property type="entry name" value="Sig_transdc_His_kin_internal"/>
</dbReference>
<feature type="domain" description="Signal transduction histidine kinase internal region" evidence="2">
    <location>
        <begin position="178"/>
        <end position="258"/>
    </location>
</feature>
<accession>K6YYZ1</accession>
<dbReference type="RefSeq" id="WP_008846227.1">
    <property type="nucleotide sequence ID" value="NZ_BAEN01000070.1"/>
</dbReference>
<dbReference type="GO" id="GO:0000155">
    <property type="term" value="F:phosphorelay sensor kinase activity"/>
    <property type="evidence" value="ECO:0007669"/>
    <property type="project" value="InterPro"/>
</dbReference>
<evidence type="ECO:0000256" key="1">
    <source>
        <dbReference type="SAM" id="Phobius"/>
    </source>
</evidence>
<feature type="transmembrane region" description="Helical" evidence="1">
    <location>
        <begin position="51"/>
        <end position="73"/>
    </location>
</feature>
<feature type="transmembrane region" description="Helical" evidence="1">
    <location>
        <begin position="120"/>
        <end position="138"/>
    </location>
</feature>
<dbReference type="Gene3D" id="3.30.565.10">
    <property type="entry name" value="Histidine kinase-like ATPase, C-terminal domain"/>
    <property type="match status" value="1"/>
</dbReference>